<keyword evidence="1" id="KW-0732">Signal</keyword>
<evidence type="ECO:0000313" key="3">
    <source>
        <dbReference type="Proteomes" id="UP000711047"/>
    </source>
</evidence>
<evidence type="ECO:0000313" key="2">
    <source>
        <dbReference type="EMBL" id="NQX48762.1"/>
    </source>
</evidence>
<comment type="caution">
    <text evidence="2">The sequence shown here is derived from an EMBL/GenBank/DDBJ whole genome shotgun (WGS) entry which is preliminary data.</text>
</comment>
<dbReference type="PROSITE" id="PS51257">
    <property type="entry name" value="PROKAR_LIPOPROTEIN"/>
    <property type="match status" value="1"/>
</dbReference>
<dbReference type="RefSeq" id="WP_173139207.1">
    <property type="nucleotide sequence ID" value="NZ_JABMKX010000018.1"/>
</dbReference>
<organism evidence="2 3">
    <name type="scientific">Paenibacillus tritici</name>
    <dbReference type="NCBI Taxonomy" id="1873425"/>
    <lineage>
        <taxon>Bacteria</taxon>
        <taxon>Bacillati</taxon>
        <taxon>Bacillota</taxon>
        <taxon>Bacilli</taxon>
        <taxon>Bacillales</taxon>
        <taxon>Paenibacillaceae</taxon>
        <taxon>Paenibacillus</taxon>
    </lineage>
</organism>
<name>A0ABX2DVL0_9BACL</name>
<proteinExistence type="predicted"/>
<evidence type="ECO:0008006" key="4">
    <source>
        <dbReference type="Google" id="ProtNLM"/>
    </source>
</evidence>
<protein>
    <recommendedName>
        <fullName evidence="4">Lipoprotein</fullName>
    </recommendedName>
</protein>
<feature type="chain" id="PRO_5046718380" description="Lipoprotein" evidence="1">
    <location>
        <begin position="23"/>
        <end position="229"/>
    </location>
</feature>
<keyword evidence="3" id="KW-1185">Reference proteome</keyword>
<dbReference type="EMBL" id="JABMKX010000018">
    <property type="protein sequence ID" value="NQX48762.1"/>
    <property type="molecule type" value="Genomic_DNA"/>
</dbReference>
<sequence length="229" mass="25280">MNIKRIITAAIASIMVFGILTACSNLSSESDELAAASLSPEQIKELRKEYPLSTGSPENVDLRDLTFKEVLDHTDTVIVAEVIQQMPDFSVDLITEPGTPEGNLAEKSKDSGLEPYKPMFTSFQVNVDQVVTGEEVEGTINLIYNSEFKGIEPELKPGMKIVAAIKKGVGEEQEGSYSFTRYGTYYVVDGDYVLSAFEGQSEEMRTFSRDTNGYKLDHLISEIKALRGN</sequence>
<reference evidence="2 3" key="1">
    <citation type="submission" date="2020-05" db="EMBL/GenBank/DDBJ databases">
        <title>Paenibacillus glebae, sp. nov., Paenibacillus humi sp. nov., Paenibacillus pedi sp. nov., Paenibacillus terrestris sp. nov. and Paenibacillus terricola sp. nov., isolated from a forest top soil sample.</title>
        <authorList>
            <person name="Qi S."/>
            <person name="Carlier A."/>
            <person name="Cnockaert M."/>
            <person name="Vandamme P."/>
        </authorList>
    </citation>
    <scope>NUCLEOTIDE SEQUENCE [LARGE SCALE GENOMIC DNA]</scope>
    <source>
        <strain evidence="2 3">LMG 29502</strain>
    </source>
</reference>
<gene>
    <name evidence="2" type="ORF">HQN87_25915</name>
</gene>
<dbReference type="Proteomes" id="UP000711047">
    <property type="component" value="Unassembled WGS sequence"/>
</dbReference>
<feature type="signal peptide" evidence="1">
    <location>
        <begin position="1"/>
        <end position="22"/>
    </location>
</feature>
<accession>A0ABX2DVL0</accession>
<evidence type="ECO:0000256" key="1">
    <source>
        <dbReference type="SAM" id="SignalP"/>
    </source>
</evidence>